<feature type="transmembrane region" description="Helical" evidence="1">
    <location>
        <begin position="12"/>
        <end position="30"/>
    </location>
</feature>
<sequence>MRTDADRGLGRWLALGCVFALLAAGALWWVQIGTAGKRITAVFDKAIGVHTGSAVRVLGVQVGVITDVRPRGGQVDVDILVDRDVRVPAEVRAVVVAPSLVSDRYVQLTPAYRDGAELAPGAGIPRERTATPVELDSLYRSLNDLSTALGPNGANADGAVSDLLDAAAANLDGNGQNLNDTVKRLGEAASALDGSKGDLFATVDNLRTFTGALARSDSQVREFSGKVADVSTFLAADSEQAGAALGSLALALTDVQGFIEQNRELLQSNVGRLTGVTKALVDQRGALAEVLDIAPNAASGLLNAYDEASGSIAVRANLNELTYPPVLMACKLLRLTTPKQVPDALASACEQLAPILDGVVRLPSVAEVLAAVQQGKLPPLPLPAMEVWYRGADR</sequence>
<reference evidence="4" key="1">
    <citation type="submission" date="2022-08" db="EMBL/GenBank/DDBJ databases">
        <authorList>
            <person name="Tistechok S."/>
            <person name="Samborskyy M."/>
            <person name="Roman I."/>
        </authorList>
    </citation>
    <scope>NUCLEOTIDE SEQUENCE</scope>
    <source>
        <strain evidence="4">DSM 103496</strain>
    </source>
</reference>
<gene>
    <name evidence="4" type="ORF">NZH93_00895</name>
</gene>
<accession>A0A9X3ADZ6</accession>
<dbReference type="InterPro" id="IPR003399">
    <property type="entry name" value="Mce/MlaD"/>
</dbReference>
<feature type="domain" description="Mce/MlaD" evidence="2">
    <location>
        <begin position="36"/>
        <end position="110"/>
    </location>
</feature>
<organism evidence="4 5">
    <name type="scientific">Umezawaea endophytica</name>
    <dbReference type="NCBI Taxonomy" id="1654476"/>
    <lineage>
        <taxon>Bacteria</taxon>
        <taxon>Bacillati</taxon>
        <taxon>Actinomycetota</taxon>
        <taxon>Actinomycetes</taxon>
        <taxon>Pseudonocardiales</taxon>
        <taxon>Pseudonocardiaceae</taxon>
        <taxon>Umezawaea</taxon>
    </lineage>
</organism>
<keyword evidence="1" id="KW-0812">Transmembrane</keyword>
<dbReference type="PANTHER" id="PTHR33371">
    <property type="entry name" value="INTERMEMBRANE PHOSPHOLIPID TRANSPORT SYSTEM BINDING PROTEIN MLAD-RELATED"/>
    <property type="match status" value="1"/>
</dbReference>
<feature type="domain" description="Mammalian cell entry C-terminal" evidence="3">
    <location>
        <begin position="116"/>
        <end position="305"/>
    </location>
</feature>
<protein>
    <submittedName>
        <fullName evidence="4">MCE family protein</fullName>
    </submittedName>
</protein>
<evidence type="ECO:0000256" key="1">
    <source>
        <dbReference type="SAM" id="Phobius"/>
    </source>
</evidence>
<evidence type="ECO:0000313" key="4">
    <source>
        <dbReference type="EMBL" id="MCS7475395.1"/>
    </source>
</evidence>
<dbReference type="InterPro" id="IPR052336">
    <property type="entry name" value="MlaD_Phospholipid_Transporter"/>
</dbReference>
<dbReference type="RefSeq" id="WP_259620915.1">
    <property type="nucleotide sequence ID" value="NZ_JANYMP010000001.1"/>
</dbReference>
<dbReference type="InterPro" id="IPR024516">
    <property type="entry name" value="Mce_C"/>
</dbReference>
<comment type="caution">
    <text evidence="4">The sequence shown here is derived from an EMBL/GenBank/DDBJ whole genome shotgun (WGS) entry which is preliminary data.</text>
</comment>
<name>A0A9X3ADZ6_9PSEU</name>
<evidence type="ECO:0000259" key="2">
    <source>
        <dbReference type="Pfam" id="PF02470"/>
    </source>
</evidence>
<evidence type="ECO:0000313" key="5">
    <source>
        <dbReference type="Proteomes" id="UP001141259"/>
    </source>
</evidence>
<dbReference type="EMBL" id="JANYMP010000001">
    <property type="protein sequence ID" value="MCS7475395.1"/>
    <property type="molecule type" value="Genomic_DNA"/>
</dbReference>
<dbReference type="Pfam" id="PF11887">
    <property type="entry name" value="Mce4_CUP1"/>
    <property type="match status" value="1"/>
</dbReference>
<keyword evidence="1" id="KW-1133">Transmembrane helix</keyword>
<proteinExistence type="predicted"/>
<dbReference type="PANTHER" id="PTHR33371:SF4">
    <property type="entry name" value="INTERMEMBRANE PHOSPHOLIPID TRANSPORT SYSTEM BINDING PROTEIN MLAD"/>
    <property type="match status" value="1"/>
</dbReference>
<keyword evidence="1" id="KW-0472">Membrane</keyword>
<dbReference type="Pfam" id="PF02470">
    <property type="entry name" value="MlaD"/>
    <property type="match status" value="1"/>
</dbReference>
<evidence type="ECO:0000259" key="3">
    <source>
        <dbReference type="Pfam" id="PF11887"/>
    </source>
</evidence>
<dbReference type="AlphaFoldDB" id="A0A9X3ADZ6"/>
<dbReference type="GO" id="GO:0005576">
    <property type="term" value="C:extracellular region"/>
    <property type="evidence" value="ECO:0007669"/>
    <property type="project" value="TreeGrafter"/>
</dbReference>
<dbReference type="NCBIfam" id="TIGR00996">
    <property type="entry name" value="Mtu_fam_mce"/>
    <property type="match status" value="1"/>
</dbReference>
<keyword evidence="5" id="KW-1185">Reference proteome</keyword>
<dbReference type="InterPro" id="IPR005693">
    <property type="entry name" value="Mce"/>
</dbReference>
<dbReference type="Proteomes" id="UP001141259">
    <property type="component" value="Unassembled WGS sequence"/>
</dbReference>